<name>A0AA37T3K1_9GAMM</name>
<evidence type="ECO:0000313" key="3">
    <source>
        <dbReference type="Proteomes" id="UP001156870"/>
    </source>
</evidence>
<protein>
    <recommendedName>
        <fullName evidence="1">DUF6795 domain-containing protein</fullName>
    </recommendedName>
</protein>
<evidence type="ECO:0000259" key="1">
    <source>
        <dbReference type="Pfam" id="PF20598"/>
    </source>
</evidence>
<proteinExistence type="predicted"/>
<comment type="caution">
    <text evidence="2">The sequence shown here is derived from an EMBL/GenBank/DDBJ whole genome shotgun (WGS) entry which is preliminary data.</text>
</comment>
<feature type="domain" description="DUF6795" evidence="1">
    <location>
        <begin position="16"/>
        <end position="120"/>
    </location>
</feature>
<accession>A0AA37T3K1</accession>
<reference evidence="2 3" key="1">
    <citation type="journal article" date="2014" name="Int. J. Syst. Evol. Microbiol.">
        <title>Complete genome sequence of Corynebacterium casei LMG S-19264T (=DSM 44701T), isolated from a smear-ripened cheese.</title>
        <authorList>
            <consortium name="US DOE Joint Genome Institute (JGI-PGF)"/>
            <person name="Walter F."/>
            <person name="Albersmeier A."/>
            <person name="Kalinowski J."/>
            <person name="Ruckert C."/>
        </authorList>
    </citation>
    <scope>NUCLEOTIDE SEQUENCE [LARGE SCALE GENOMIC DNA]</scope>
    <source>
        <strain evidence="2 3">NBRC 110095</strain>
    </source>
</reference>
<dbReference type="Proteomes" id="UP001156870">
    <property type="component" value="Unassembled WGS sequence"/>
</dbReference>
<gene>
    <name evidence="2" type="ORF">GCM10007877_18080</name>
</gene>
<evidence type="ECO:0000313" key="2">
    <source>
        <dbReference type="EMBL" id="GLS26093.1"/>
    </source>
</evidence>
<dbReference type="AlphaFoldDB" id="A0AA37T3K1"/>
<dbReference type="EMBL" id="BSPD01000039">
    <property type="protein sequence ID" value="GLS26093.1"/>
    <property type="molecule type" value="Genomic_DNA"/>
</dbReference>
<sequence>MVFKKEEKTYVVTSGMEGFLYQGGEPLVNMKITRRLRWTGVDDFQEQYFYTDEKGFFSLPIHEEVLSMSKIAQFVSNTIVEVEIDGESHMIWYNTKFESELFSEFGGESVGQVVCDINNEEKRYELKSSTVVTVCRWENMPENK</sequence>
<dbReference type="InterPro" id="IPR046474">
    <property type="entry name" value="DUF6795"/>
</dbReference>
<dbReference type="Pfam" id="PF20598">
    <property type="entry name" value="DUF6795"/>
    <property type="match status" value="1"/>
</dbReference>
<keyword evidence="3" id="KW-1185">Reference proteome</keyword>
<organism evidence="2 3">
    <name type="scientific">Marinibactrum halimedae</name>
    <dbReference type="NCBI Taxonomy" id="1444977"/>
    <lineage>
        <taxon>Bacteria</taxon>
        <taxon>Pseudomonadati</taxon>
        <taxon>Pseudomonadota</taxon>
        <taxon>Gammaproteobacteria</taxon>
        <taxon>Cellvibrionales</taxon>
        <taxon>Cellvibrionaceae</taxon>
        <taxon>Marinibactrum</taxon>
    </lineage>
</organism>